<dbReference type="Gene3D" id="2.60.40.1170">
    <property type="entry name" value="Mu homology domain, subdomain B"/>
    <property type="match status" value="2"/>
</dbReference>
<dbReference type="EMBL" id="AJWJ01000848">
    <property type="protein sequence ID" value="KAF2068775.1"/>
    <property type="molecule type" value="Genomic_DNA"/>
</dbReference>
<proteinExistence type="inferred from homology"/>
<dbReference type="PANTHER" id="PTHR16082:SF2">
    <property type="entry name" value="AP-5 COMPLEX SUBUNIT MU-1"/>
    <property type="match status" value="1"/>
</dbReference>
<dbReference type="GO" id="GO:0005829">
    <property type="term" value="C:cytosol"/>
    <property type="evidence" value="ECO:0007669"/>
    <property type="project" value="TreeGrafter"/>
</dbReference>
<dbReference type="CDD" id="cd09256">
    <property type="entry name" value="AP_MuD_MHD"/>
    <property type="match status" value="1"/>
</dbReference>
<evidence type="ECO:0000313" key="7">
    <source>
        <dbReference type="EMBL" id="KAF2068775.1"/>
    </source>
</evidence>
<evidence type="ECO:0000256" key="2">
    <source>
        <dbReference type="ARBA" id="ARBA00022448"/>
    </source>
</evidence>
<name>A0A8J4UVL1_9MYCE</name>
<dbReference type="GO" id="GO:0005764">
    <property type="term" value="C:lysosome"/>
    <property type="evidence" value="ECO:0007669"/>
    <property type="project" value="TreeGrafter"/>
</dbReference>
<dbReference type="InterPro" id="IPR028565">
    <property type="entry name" value="MHD"/>
</dbReference>
<evidence type="ECO:0000256" key="4">
    <source>
        <dbReference type="ARBA" id="ARBA00023136"/>
    </source>
</evidence>
<dbReference type="GO" id="GO:0016197">
    <property type="term" value="P:endosomal transport"/>
    <property type="evidence" value="ECO:0007669"/>
    <property type="project" value="TreeGrafter"/>
</dbReference>
<dbReference type="PANTHER" id="PTHR16082">
    <property type="entry name" value="AP-5 COMPLEX SUBUNIT MU-1"/>
    <property type="match status" value="1"/>
</dbReference>
<organism evidence="7 8">
    <name type="scientific">Polysphondylium violaceum</name>
    <dbReference type="NCBI Taxonomy" id="133409"/>
    <lineage>
        <taxon>Eukaryota</taxon>
        <taxon>Amoebozoa</taxon>
        <taxon>Evosea</taxon>
        <taxon>Eumycetozoa</taxon>
        <taxon>Dictyostelia</taxon>
        <taxon>Dictyosteliales</taxon>
        <taxon>Dictyosteliaceae</taxon>
        <taxon>Polysphondylium</taxon>
    </lineage>
</organism>
<evidence type="ECO:0000256" key="3">
    <source>
        <dbReference type="ARBA" id="ARBA00022927"/>
    </source>
</evidence>
<dbReference type="Pfam" id="PF00928">
    <property type="entry name" value="Adap_comp_sub"/>
    <property type="match status" value="1"/>
</dbReference>
<feature type="domain" description="MHD" evidence="6">
    <location>
        <begin position="234"/>
        <end position="505"/>
    </location>
</feature>
<dbReference type="PROSITE" id="PS51072">
    <property type="entry name" value="MHD"/>
    <property type="match status" value="1"/>
</dbReference>
<dbReference type="InterPro" id="IPR036168">
    <property type="entry name" value="AP2_Mu_C_sf"/>
</dbReference>
<evidence type="ECO:0000256" key="1">
    <source>
        <dbReference type="ARBA" id="ARBA00005324"/>
    </source>
</evidence>
<evidence type="ECO:0000313" key="8">
    <source>
        <dbReference type="Proteomes" id="UP000695562"/>
    </source>
</evidence>
<keyword evidence="2" id="KW-0813">Transport</keyword>
<comment type="caution">
    <text evidence="7">The sequence shown here is derived from an EMBL/GenBank/DDBJ whole genome shotgun (WGS) entry which is preliminary data.</text>
</comment>
<evidence type="ECO:0000259" key="6">
    <source>
        <dbReference type="PROSITE" id="PS51072"/>
    </source>
</evidence>
<dbReference type="Proteomes" id="UP000695562">
    <property type="component" value="Unassembled WGS sequence"/>
</dbReference>
<dbReference type="AlphaFoldDB" id="A0A8J4UVL1"/>
<accession>A0A8J4UVL1</accession>
<dbReference type="InterPro" id="IPR039591">
    <property type="entry name" value="AP5M1"/>
</dbReference>
<gene>
    <name evidence="7" type="ORF">CYY_009904</name>
</gene>
<evidence type="ECO:0000256" key="5">
    <source>
        <dbReference type="ARBA" id="ARBA00029433"/>
    </source>
</evidence>
<reference evidence="7" key="1">
    <citation type="submission" date="2020-01" db="EMBL/GenBank/DDBJ databases">
        <title>Development of genomics and gene disruption for Polysphondylium violaceum indicates a role for the polyketide synthase stlB in stalk morphogenesis.</title>
        <authorList>
            <person name="Narita B."/>
            <person name="Kawabe Y."/>
            <person name="Kin K."/>
            <person name="Saito T."/>
            <person name="Gibbs R."/>
            <person name="Kuspa A."/>
            <person name="Muzny D."/>
            <person name="Queller D."/>
            <person name="Richards S."/>
            <person name="Strassman J."/>
            <person name="Sucgang R."/>
            <person name="Worley K."/>
            <person name="Schaap P."/>
        </authorList>
    </citation>
    <scope>NUCLEOTIDE SEQUENCE</scope>
    <source>
        <strain evidence="7">QSvi11</strain>
    </source>
</reference>
<keyword evidence="4" id="KW-0472">Membrane</keyword>
<dbReference type="SUPFAM" id="SSF49447">
    <property type="entry name" value="Second domain of Mu2 adaptin subunit (ap50) of ap2 adaptor"/>
    <property type="match status" value="1"/>
</dbReference>
<dbReference type="GO" id="GO:0015031">
    <property type="term" value="P:protein transport"/>
    <property type="evidence" value="ECO:0007669"/>
    <property type="project" value="UniProtKB-KW"/>
</dbReference>
<keyword evidence="3" id="KW-0653">Protein transport</keyword>
<sequence>MCTLRGLWILKEINSNQSDIIFSKRINTVEVRVRAISGTNYTPIPNDSDLTNIFNHEILNSDQYNQLKQQQQQQQQLKSSTSILNNNININSNTSNNLPPVSIHSSTPNTHIVSLNQDKLWPFVYIKKKSFYYLTIPVIEEFLIYNKKPSLIDLPAITASLNFLEDISLFCNSYLVKPGPYPELQIFLANIIPFGQPTDTNFNNIKSMIKVGFPQVETINQKRPVWKPYLHKGKQQLDFTITETVSTILYDNPNIQDVFKVSGALYCRADLEGMPEVSFYFNPLESPVQQQQQQQGGSTGNYANITSPTTTPTITHLSIDPSVQATSDININNKISFNPPLDYFKLLGYGVSGVSSIPLRGFYQMKETSINSVKILIQLKLNKDMNNSFEHCLVKIPFKNRGTIVFVNASPTTGTVHIDPTLKALVWNIGTKFTGRNLEVALPAEITFSTNHPPQAPTLIMSGSSGTQTLTGFPNQSFAIIDQAPQDEFLANDPFCVGPNSFIRIYFKILDCTTSTLNIDPKKVVIYPANKFKLNIERAVISNEYFIWNSLGNSKKAYQPDLHLNSKLIE</sequence>
<keyword evidence="8" id="KW-1185">Reference proteome</keyword>
<dbReference type="OrthoDB" id="1877176at2759"/>
<dbReference type="GO" id="GO:0030119">
    <property type="term" value="C:AP-type membrane coat adaptor complex"/>
    <property type="evidence" value="ECO:0007669"/>
    <property type="project" value="TreeGrafter"/>
</dbReference>
<comment type="similarity">
    <text evidence="1">Belongs to the adaptor complexes medium subunit family.</text>
</comment>
<protein>
    <recommendedName>
        <fullName evidence="6">MHD domain-containing protein</fullName>
    </recommendedName>
</protein>
<dbReference type="GO" id="GO:0005770">
    <property type="term" value="C:late endosome"/>
    <property type="evidence" value="ECO:0007669"/>
    <property type="project" value="TreeGrafter"/>
</dbReference>
<comment type="subcellular location">
    <subcellularLocation>
        <location evidence="5">Endomembrane system</location>
        <topology evidence="5">Peripheral membrane protein</topology>
        <orientation evidence="5">Cytoplasmic side</orientation>
    </subcellularLocation>
</comment>